<feature type="region of interest" description="Disordered" evidence="2">
    <location>
        <begin position="1"/>
        <end position="136"/>
    </location>
</feature>
<name>A0AAW1TFG1_9CHLO</name>
<evidence type="ECO:0000313" key="3">
    <source>
        <dbReference type="EMBL" id="KAK9867585.1"/>
    </source>
</evidence>
<organism evidence="3 4">
    <name type="scientific">Apatococcus fuscideae</name>
    <dbReference type="NCBI Taxonomy" id="2026836"/>
    <lineage>
        <taxon>Eukaryota</taxon>
        <taxon>Viridiplantae</taxon>
        <taxon>Chlorophyta</taxon>
        <taxon>core chlorophytes</taxon>
        <taxon>Trebouxiophyceae</taxon>
        <taxon>Chlorellales</taxon>
        <taxon>Chlorellaceae</taxon>
        <taxon>Apatococcus</taxon>
    </lineage>
</organism>
<feature type="compositionally biased region" description="Low complexity" evidence="2">
    <location>
        <begin position="35"/>
        <end position="48"/>
    </location>
</feature>
<dbReference type="Proteomes" id="UP001485043">
    <property type="component" value="Unassembled WGS sequence"/>
</dbReference>
<feature type="coiled-coil region" evidence="1">
    <location>
        <begin position="147"/>
        <end position="188"/>
    </location>
</feature>
<evidence type="ECO:0000256" key="1">
    <source>
        <dbReference type="SAM" id="Coils"/>
    </source>
</evidence>
<feature type="region of interest" description="Disordered" evidence="2">
    <location>
        <begin position="305"/>
        <end position="327"/>
    </location>
</feature>
<dbReference type="AlphaFoldDB" id="A0AAW1TFG1"/>
<proteinExistence type="predicted"/>
<gene>
    <name evidence="3" type="ORF">WJX84_009095</name>
</gene>
<feature type="compositionally biased region" description="Low complexity" evidence="2">
    <location>
        <begin position="55"/>
        <end position="72"/>
    </location>
</feature>
<feature type="compositionally biased region" description="Polar residues" evidence="2">
    <location>
        <begin position="1"/>
        <end position="27"/>
    </location>
</feature>
<evidence type="ECO:0000256" key="2">
    <source>
        <dbReference type="SAM" id="MobiDB-lite"/>
    </source>
</evidence>
<keyword evidence="1" id="KW-0175">Coiled coil</keyword>
<keyword evidence="4" id="KW-1185">Reference proteome</keyword>
<accession>A0AAW1TFG1</accession>
<comment type="caution">
    <text evidence="3">The sequence shown here is derived from an EMBL/GenBank/DDBJ whole genome shotgun (WGS) entry which is preliminary data.</text>
</comment>
<feature type="compositionally biased region" description="Polar residues" evidence="2">
    <location>
        <begin position="118"/>
        <end position="136"/>
    </location>
</feature>
<reference evidence="3 4" key="1">
    <citation type="journal article" date="2024" name="Nat. Commun.">
        <title>Phylogenomics reveals the evolutionary origins of lichenization in chlorophyte algae.</title>
        <authorList>
            <person name="Puginier C."/>
            <person name="Libourel C."/>
            <person name="Otte J."/>
            <person name="Skaloud P."/>
            <person name="Haon M."/>
            <person name="Grisel S."/>
            <person name="Petersen M."/>
            <person name="Berrin J.G."/>
            <person name="Delaux P.M."/>
            <person name="Dal Grande F."/>
            <person name="Keller J."/>
        </authorList>
    </citation>
    <scope>NUCLEOTIDE SEQUENCE [LARGE SCALE GENOMIC DNA]</scope>
    <source>
        <strain evidence="3 4">SAG 2523</strain>
    </source>
</reference>
<sequence length="391" mass="41978">MVPTRSTSPCLERPTSSRPSAKSTVRHSVSGFPVATPTTPTASKASSPEADSPRSTTSTASTASWRTSKTTAGTRKTLSMDDFRGSKSTSKAAVGGRAAPSKYAQSPRFGLPREAPARTSSLKGQQASLDSRSTVAETTKDVTNKVMMDLTQKALLLSQEKEELRAAMEQASRDAEQALHLHEQATHEARQAAELDSLRSHRASLTSALHSARRDLQVAQGQMDGLVASREQVQERLEQQILATRRTVQDHASQAATVLRLQASVQASQAQLASQAAELECKAALICNLRNDITAACSETEFLSQDMPAAPSTPPVEEPTPSECLKGEPECQQQRSLSRRVLISFPLFLVKSSMKVGVIAAGTLLAERAYEQHWQPAMGSGSSSNQKLVKA</sequence>
<protein>
    <submittedName>
        <fullName evidence="3">Uncharacterized protein</fullName>
    </submittedName>
</protein>
<evidence type="ECO:0000313" key="4">
    <source>
        <dbReference type="Proteomes" id="UP001485043"/>
    </source>
</evidence>
<dbReference type="EMBL" id="JALJOV010000077">
    <property type="protein sequence ID" value="KAK9867585.1"/>
    <property type="molecule type" value="Genomic_DNA"/>
</dbReference>